<evidence type="ECO:0000313" key="2">
    <source>
        <dbReference type="Proteomes" id="UP000325296"/>
    </source>
</evidence>
<accession>A0A5B2V097</accession>
<dbReference type="AlphaFoldDB" id="A0A5B2V097"/>
<organism evidence="1 2">
    <name type="scientific">Pseudomonas brenneri</name>
    <dbReference type="NCBI Taxonomy" id="129817"/>
    <lineage>
        <taxon>Bacteria</taxon>
        <taxon>Pseudomonadati</taxon>
        <taxon>Pseudomonadota</taxon>
        <taxon>Gammaproteobacteria</taxon>
        <taxon>Pseudomonadales</taxon>
        <taxon>Pseudomonadaceae</taxon>
        <taxon>Pseudomonas</taxon>
    </lineage>
</organism>
<name>A0A5B2V097_9PSED</name>
<dbReference type="Proteomes" id="UP000325296">
    <property type="component" value="Unassembled WGS sequence"/>
</dbReference>
<comment type="caution">
    <text evidence="1">The sequence shown here is derived from an EMBL/GenBank/DDBJ whole genome shotgun (WGS) entry which is preliminary data.</text>
</comment>
<protein>
    <submittedName>
        <fullName evidence="1">Uncharacterized protein</fullName>
    </submittedName>
</protein>
<sequence>MMGFVEQNLREKLREPDAVPYARRISGGHFLLEISTDRGVHTLQRQRGGNRVFKTFEPLLSLLAGLGVVEFAIILDSAKVTPGGPVMPWSRPVNPDKISHASWRHDFDIPF</sequence>
<proteinExistence type="predicted"/>
<evidence type="ECO:0000313" key="1">
    <source>
        <dbReference type="EMBL" id="KAA2232476.1"/>
    </source>
</evidence>
<gene>
    <name evidence="1" type="ORF">F1720_02705</name>
</gene>
<reference evidence="1 2" key="1">
    <citation type="submission" date="2019-09" db="EMBL/GenBank/DDBJ databases">
        <title>Draft genome sequence of Pseudomonas brenneri CCUG 51514(T).</title>
        <authorList>
            <person name="Tunovic T."/>
            <person name="Pineiro-Iglesias B."/>
            <person name="Unosson C."/>
            <person name="Inganas E."/>
            <person name="Ohlen M."/>
            <person name="Cardew S."/>
            <person name="Jensie-Markopoulos S."/>
            <person name="Salva-Serra F."/>
            <person name="Jaen-Luchoro D."/>
            <person name="Svensson-Stadler L."/>
            <person name="Chun J."/>
            <person name="Moore E."/>
        </authorList>
    </citation>
    <scope>NUCLEOTIDE SEQUENCE [LARGE SCALE GENOMIC DNA]</scope>
    <source>
        <strain evidence="1 2">CCUG 51514</strain>
    </source>
</reference>
<dbReference type="EMBL" id="VUOL01000002">
    <property type="protein sequence ID" value="KAA2232476.1"/>
    <property type="molecule type" value="Genomic_DNA"/>
</dbReference>